<keyword evidence="6 11" id="KW-0479">Metal-binding</keyword>
<evidence type="ECO:0000313" key="13">
    <source>
        <dbReference type="EMBL" id="SUO92309.1"/>
    </source>
</evidence>
<evidence type="ECO:0000256" key="5">
    <source>
        <dbReference type="ARBA" id="ARBA00022679"/>
    </source>
</evidence>
<dbReference type="Gene3D" id="3.10.520.10">
    <property type="entry name" value="ApbE-like domains"/>
    <property type="match status" value="1"/>
</dbReference>
<sequence>MDKQDYEVTIEGLTMGCSYSVKYVWQAEHKLMPPEKLKQGIEFLLEEVNRQMSVFRPDSEISHFNRAPAHCDMAISAEFAQVLQEAIVLHQVTAGGLDVSIGALVNLWGFGSNKHQHAPEAKAIAAALQTCGMYKLIYTGGKTHTLRKTDAALQLTLSSIAKGFGVDKIAAYLNSQGIENYMVEIGGELHIKGKNVIGKNWRIAIEDPSSHQANLVLELSNIALATSGDYKKFYQEQSDTYTHTIHPQTGQAQRQRLASLSVLAQTTMRADGIATGLFVQGEEKAWQIAQEQQLAVMLLIRQANGGYKRRMTDSFAAYLANE</sequence>
<comment type="catalytic activity">
    <reaction evidence="10 11">
        <text>L-threonyl-[protein] + FAD = FMN-L-threonyl-[protein] + AMP + H(+)</text>
        <dbReference type="Rhea" id="RHEA:36847"/>
        <dbReference type="Rhea" id="RHEA-COMP:11060"/>
        <dbReference type="Rhea" id="RHEA-COMP:11061"/>
        <dbReference type="ChEBI" id="CHEBI:15378"/>
        <dbReference type="ChEBI" id="CHEBI:30013"/>
        <dbReference type="ChEBI" id="CHEBI:57692"/>
        <dbReference type="ChEBI" id="CHEBI:74257"/>
        <dbReference type="ChEBI" id="CHEBI:456215"/>
        <dbReference type="EC" id="2.7.1.180"/>
    </reaction>
</comment>
<feature type="binding site" evidence="12">
    <location>
        <position position="275"/>
    </location>
    <ligand>
        <name>Mg(2+)</name>
        <dbReference type="ChEBI" id="CHEBI:18420"/>
    </ligand>
</feature>
<evidence type="ECO:0000256" key="2">
    <source>
        <dbReference type="ARBA" id="ARBA00011955"/>
    </source>
</evidence>
<dbReference type="EMBL" id="UHIA01000003">
    <property type="protein sequence ID" value="SUO92309.1"/>
    <property type="molecule type" value="Genomic_DNA"/>
</dbReference>
<dbReference type="GO" id="GO:0016740">
    <property type="term" value="F:transferase activity"/>
    <property type="evidence" value="ECO:0007669"/>
    <property type="project" value="UniProtKB-UniRule"/>
</dbReference>
<evidence type="ECO:0000256" key="4">
    <source>
        <dbReference type="ARBA" id="ARBA00022630"/>
    </source>
</evidence>
<evidence type="ECO:0000256" key="8">
    <source>
        <dbReference type="ARBA" id="ARBA00022842"/>
    </source>
</evidence>
<dbReference type="OrthoDB" id="9778595at2"/>
<dbReference type="Pfam" id="PF02424">
    <property type="entry name" value="ApbE"/>
    <property type="match status" value="1"/>
</dbReference>
<keyword evidence="8 11" id="KW-0460">Magnesium</keyword>
<keyword evidence="4 11" id="KW-0285">Flavoprotein</keyword>
<reference evidence="13 14" key="1">
    <citation type="submission" date="2018-06" db="EMBL/GenBank/DDBJ databases">
        <authorList>
            <consortium name="Pathogen Informatics"/>
            <person name="Doyle S."/>
        </authorList>
    </citation>
    <scope>NUCLEOTIDE SEQUENCE [LARGE SCALE GENOMIC DNA]</scope>
    <source>
        <strain evidence="13 14">NCTC10717</strain>
    </source>
</reference>
<dbReference type="InterPro" id="IPR003374">
    <property type="entry name" value="ApbE-like_sf"/>
</dbReference>
<organism evidence="13 14">
    <name type="scientific">Suttonella indologenes</name>
    <dbReference type="NCBI Taxonomy" id="13276"/>
    <lineage>
        <taxon>Bacteria</taxon>
        <taxon>Pseudomonadati</taxon>
        <taxon>Pseudomonadota</taxon>
        <taxon>Gammaproteobacteria</taxon>
        <taxon>Cardiobacteriales</taxon>
        <taxon>Cardiobacteriaceae</taxon>
        <taxon>Suttonella</taxon>
    </lineage>
</organism>
<dbReference type="PANTHER" id="PTHR30040:SF2">
    <property type="entry name" value="FAD:PROTEIN FMN TRANSFERASE"/>
    <property type="match status" value="1"/>
</dbReference>
<dbReference type="GO" id="GO:0046872">
    <property type="term" value="F:metal ion binding"/>
    <property type="evidence" value="ECO:0007669"/>
    <property type="project" value="UniProtKB-UniRule"/>
</dbReference>
<dbReference type="EC" id="2.7.1.180" evidence="2 11"/>
<protein>
    <recommendedName>
        <fullName evidence="3 11">FAD:protein FMN transferase</fullName>
        <ecNumber evidence="2 11">2.7.1.180</ecNumber>
    </recommendedName>
    <alternativeName>
        <fullName evidence="9 11">Flavin transferase</fullName>
    </alternativeName>
</protein>
<dbReference type="PIRSF" id="PIRSF006268">
    <property type="entry name" value="ApbE"/>
    <property type="match status" value="1"/>
</dbReference>
<gene>
    <name evidence="13" type="primary">apbE_1</name>
    <name evidence="13" type="ORF">NCTC10717_00483</name>
</gene>
<evidence type="ECO:0000256" key="1">
    <source>
        <dbReference type="ARBA" id="ARBA00008282"/>
    </source>
</evidence>
<dbReference type="InterPro" id="IPR024932">
    <property type="entry name" value="ApbE"/>
</dbReference>
<name>A0A380ML42_9GAMM</name>
<evidence type="ECO:0000256" key="11">
    <source>
        <dbReference type="PIRNR" id="PIRNR006268"/>
    </source>
</evidence>
<comment type="similarity">
    <text evidence="1 11">Belongs to the ApbE family.</text>
</comment>
<dbReference type="RefSeq" id="WP_115217776.1">
    <property type="nucleotide sequence ID" value="NZ_UHIA01000003.1"/>
</dbReference>
<evidence type="ECO:0000256" key="12">
    <source>
        <dbReference type="PIRSR" id="PIRSR006268-2"/>
    </source>
</evidence>
<evidence type="ECO:0000256" key="3">
    <source>
        <dbReference type="ARBA" id="ARBA00016337"/>
    </source>
</evidence>
<dbReference type="PANTHER" id="PTHR30040">
    <property type="entry name" value="THIAMINE BIOSYNTHESIS LIPOPROTEIN APBE"/>
    <property type="match status" value="1"/>
</dbReference>
<evidence type="ECO:0000256" key="6">
    <source>
        <dbReference type="ARBA" id="ARBA00022723"/>
    </source>
</evidence>
<evidence type="ECO:0000256" key="7">
    <source>
        <dbReference type="ARBA" id="ARBA00022827"/>
    </source>
</evidence>
<evidence type="ECO:0000256" key="10">
    <source>
        <dbReference type="ARBA" id="ARBA00048540"/>
    </source>
</evidence>
<comment type="cofactor">
    <cofactor evidence="12">
        <name>Mg(2+)</name>
        <dbReference type="ChEBI" id="CHEBI:18420"/>
    </cofactor>
    <cofactor evidence="12">
        <name>Mn(2+)</name>
        <dbReference type="ChEBI" id="CHEBI:29035"/>
    </cofactor>
    <text evidence="12">Magnesium. Can also use manganese.</text>
</comment>
<evidence type="ECO:0000256" key="9">
    <source>
        <dbReference type="ARBA" id="ARBA00031306"/>
    </source>
</evidence>
<accession>A0A380ML42</accession>
<dbReference type="SUPFAM" id="SSF143631">
    <property type="entry name" value="ApbE-like"/>
    <property type="match status" value="1"/>
</dbReference>
<dbReference type="Proteomes" id="UP000254575">
    <property type="component" value="Unassembled WGS sequence"/>
</dbReference>
<proteinExistence type="inferred from homology"/>
<keyword evidence="5 11" id="KW-0808">Transferase</keyword>
<keyword evidence="14" id="KW-1185">Reference proteome</keyword>
<keyword evidence="13" id="KW-0449">Lipoprotein</keyword>
<feature type="binding site" evidence="12">
    <location>
        <position position="159"/>
    </location>
    <ligand>
        <name>Mg(2+)</name>
        <dbReference type="ChEBI" id="CHEBI:18420"/>
    </ligand>
</feature>
<feature type="binding site" evidence="12">
    <location>
        <position position="271"/>
    </location>
    <ligand>
        <name>Mg(2+)</name>
        <dbReference type="ChEBI" id="CHEBI:18420"/>
    </ligand>
</feature>
<keyword evidence="7 11" id="KW-0274">FAD</keyword>
<dbReference type="AlphaFoldDB" id="A0A380ML42"/>
<evidence type="ECO:0000313" key="14">
    <source>
        <dbReference type="Proteomes" id="UP000254575"/>
    </source>
</evidence>